<accession>A5E0E0</accession>
<sequence length="239" mass="27339">MIVNNNSNNNNNNNNNSTNSNSNSNSSSNWLASLGKDVHRYLLRTESIEPLVAQVLKLLLETEANLTRLSEICRFLDSELKFPSVISLTKTSLLPNSDLTDPFLRLLEQKYGYQEEVTADQTIWSKVDANPDTDSKTNADQEIPVHDRHIYTTDDIERQVAFLQNLVRSRIAKNKQLLHLILDHESALHSVVLPEVRRSLLTNLKKDITAELVEKKLRHESKVFEAYTKRCSQNLQLET</sequence>
<dbReference type="InParanoid" id="A5E0E0"/>
<dbReference type="HOGENOM" id="CLU_1161342_0_0_1"/>
<gene>
    <name evidence="2" type="ORF">LELG_03077</name>
</gene>
<reference evidence="2 3" key="1">
    <citation type="journal article" date="2009" name="Nature">
        <title>Evolution of pathogenicity and sexual reproduction in eight Candida genomes.</title>
        <authorList>
            <person name="Butler G."/>
            <person name="Rasmussen M.D."/>
            <person name="Lin M.F."/>
            <person name="Santos M.A."/>
            <person name="Sakthikumar S."/>
            <person name="Munro C.A."/>
            <person name="Rheinbay E."/>
            <person name="Grabherr M."/>
            <person name="Forche A."/>
            <person name="Reedy J.L."/>
            <person name="Agrafioti I."/>
            <person name="Arnaud M.B."/>
            <person name="Bates S."/>
            <person name="Brown A.J."/>
            <person name="Brunke S."/>
            <person name="Costanzo M.C."/>
            <person name="Fitzpatrick D.A."/>
            <person name="de Groot P.W."/>
            <person name="Harris D."/>
            <person name="Hoyer L.L."/>
            <person name="Hube B."/>
            <person name="Klis F.M."/>
            <person name="Kodira C."/>
            <person name="Lennard N."/>
            <person name="Logue M.E."/>
            <person name="Martin R."/>
            <person name="Neiman A.M."/>
            <person name="Nikolaou E."/>
            <person name="Quail M.A."/>
            <person name="Quinn J."/>
            <person name="Santos M.C."/>
            <person name="Schmitzberger F.F."/>
            <person name="Sherlock G."/>
            <person name="Shah P."/>
            <person name="Silverstein K.A."/>
            <person name="Skrzypek M.S."/>
            <person name="Soll D."/>
            <person name="Staggs R."/>
            <person name="Stansfield I."/>
            <person name="Stumpf M.P."/>
            <person name="Sudbery P.E."/>
            <person name="Srikantha T."/>
            <person name="Zeng Q."/>
            <person name="Berman J."/>
            <person name="Berriman M."/>
            <person name="Heitman J."/>
            <person name="Gow N.A."/>
            <person name="Lorenz M.C."/>
            <person name="Birren B.W."/>
            <person name="Kellis M."/>
            <person name="Cuomo C.A."/>
        </authorList>
    </citation>
    <scope>NUCLEOTIDE SEQUENCE [LARGE SCALE GENOMIC DNA]</scope>
    <source>
        <strain evidence="3">ATCC 11503 / BCRC 21390 / CBS 2605 / JCM 1781 / NBRC 1676 / NRRL YB-4239</strain>
    </source>
</reference>
<dbReference type="GeneID" id="5232658"/>
<dbReference type="EMBL" id="CH981527">
    <property type="protein sequence ID" value="EDK44898.1"/>
    <property type="molecule type" value="Genomic_DNA"/>
</dbReference>
<keyword evidence="3" id="KW-1185">Reference proteome</keyword>
<dbReference type="OrthoDB" id="4023279at2759"/>
<proteinExistence type="predicted"/>
<organism evidence="2 3">
    <name type="scientific">Lodderomyces elongisporus (strain ATCC 11503 / CBS 2605 / JCM 1781 / NBRC 1676 / NRRL YB-4239)</name>
    <name type="common">Yeast</name>
    <name type="synonym">Saccharomyces elongisporus</name>
    <dbReference type="NCBI Taxonomy" id="379508"/>
    <lineage>
        <taxon>Eukaryota</taxon>
        <taxon>Fungi</taxon>
        <taxon>Dikarya</taxon>
        <taxon>Ascomycota</taxon>
        <taxon>Saccharomycotina</taxon>
        <taxon>Pichiomycetes</taxon>
        <taxon>Debaryomycetaceae</taxon>
        <taxon>Candida/Lodderomyces clade</taxon>
        <taxon>Lodderomyces</taxon>
    </lineage>
</organism>
<dbReference type="AlphaFoldDB" id="A5E0E0"/>
<name>A5E0E0_LODEL</name>
<evidence type="ECO:0000256" key="1">
    <source>
        <dbReference type="SAM" id="MobiDB-lite"/>
    </source>
</evidence>
<protein>
    <submittedName>
        <fullName evidence="2">Uncharacterized protein</fullName>
    </submittedName>
</protein>
<feature type="region of interest" description="Disordered" evidence="1">
    <location>
        <begin position="1"/>
        <end position="28"/>
    </location>
</feature>
<evidence type="ECO:0000313" key="3">
    <source>
        <dbReference type="Proteomes" id="UP000001996"/>
    </source>
</evidence>
<dbReference type="VEuPathDB" id="FungiDB:LELG_03077"/>
<evidence type="ECO:0000313" key="2">
    <source>
        <dbReference type="EMBL" id="EDK44898.1"/>
    </source>
</evidence>
<dbReference type="Proteomes" id="UP000001996">
    <property type="component" value="Unassembled WGS sequence"/>
</dbReference>
<dbReference type="KEGG" id="lel:PVL30_002569"/>